<accession>A0A0G4GSM4</accession>
<proteinExistence type="predicted"/>
<dbReference type="EMBL" id="CDMY01000791">
    <property type="protein sequence ID" value="CEM33671.1"/>
    <property type="molecule type" value="Genomic_DNA"/>
</dbReference>
<dbReference type="CDD" id="cd19093">
    <property type="entry name" value="AKR_AtPLR-like"/>
    <property type="match status" value="1"/>
</dbReference>
<keyword evidence="5" id="KW-1185">Reference proteome</keyword>
<dbReference type="PROSITE" id="PS00062">
    <property type="entry name" value="ALDOKETO_REDUCTASE_2"/>
    <property type="match status" value="1"/>
</dbReference>
<gene>
    <name evidence="4" type="ORF">Vbra_18600</name>
</gene>
<dbReference type="PANTHER" id="PTHR43625:SF5">
    <property type="entry name" value="PYRIDOXAL REDUCTASE, CHLOROPLASTIC"/>
    <property type="match status" value="1"/>
</dbReference>
<dbReference type="InterPro" id="IPR020471">
    <property type="entry name" value="AKR"/>
</dbReference>
<sequence>MMPALIGVVCEWLLAFVCPGSDAAPAPEARIFPPPASTPLRSICSGRLQFITQRHPCINGLHTKRRRHLTAAAATPSDHNGPLSLSPSRRDHIGESLLLPSAALVAACTAAVPSAQAVGRPPPADAAGLGPERIPQGDYVTLGGLSVAPMGIGTWAWGNKFLWDYDPARDAELQAAFNYCVEHGLNWFDSADSYGTGELAGRSEILLGKFIQSYKGGPRDDIRVATKFAPYPWRVGRGSIVQACRETLERLQRPCLDVAQLHWSPPLGWQEDAYIDGLADCVDRGMARAIGVSNYGPVKLQGVVRQLKARGLTLASNQVQLSLLSRVPLESGLLDTCRENGVVLIGYSPLCLGLLSGKYDADNMPKGARGVLFRQLLPKVGPLIQTLREVANERSKTVGQVALNWCLAKGAVPLVGVKTAKQAEENLGALGWRLSEAEVRALDDVSSAVKAKTLQNIFQTA</sequence>
<evidence type="ECO:0000313" key="5">
    <source>
        <dbReference type="Proteomes" id="UP000041254"/>
    </source>
</evidence>
<dbReference type="Gene3D" id="3.20.20.100">
    <property type="entry name" value="NADP-dependent oxidoreductase domain"/>
    <property type="match status" value="1"/>
</dbReference>
<reference evidence="4 5" key="1">
    <citation type="submission" date="2014-11" db="EMBL/GenBank/DDBJ databases">
        <authorList>
            <person name="Zhu J."/>
            <person name="Qi W."/>
            <person name="Song R."/>
        </authorList>
    </citation>
    <scope>NUCLEOTIDE SEQUENCE [LARGE SCALE GENOMIC DNA]</scope>
</reference>
<evidence type="ECO:0000256" key="1">
    <source>
        <dbReference type="ARBA" id="ARBA00023002"/>
    </source>
</evidence>
<dbReference type="AlphaFoldDB" id="A0A0G4GSM4"/>
<dbReference type="InterPro" id="IPR050791">
    <property type="entry name" value="Aldo-Keto_reductase"/>
</dbReference>
<dbReference type="InterPro" id="IPR023210">
    <property type="entry name" value="NADP_OxRdtase_dom"/>
</dbReference>
<dbReference type="VEuPathDB" id="CryptoDB:Vbra_18600"/>
<feature type="domain" description="NADP-dependent oxidoreductase" evidence="3">
    <location>
        <begin position="149"/>
        <end position="445"/>
    </location>
</feature>
<dbReference type="InterPro" id="IPR036812">
    <property type="entry name" value="NAD(P)_OxRdtase_dom_sf"/>
</dbReference>
<dbReference type="STRING" id="1169540.A0A0G4GSM4"/>
<dbReference type="PhylomeDB" id="A0A0G4GSM4"/>
<feature type="chain" id="PRO_5005190937" description="NADP-dependent oxidoreductase domain-containing protein" evidence="2">
    <location>
        <begin position="24"/>
        <end position="461"/>
    </location>
</feature>
<dbReference type="InterPro" id="IPR018170">
    <property type="entry name" value="Aldo/ket_reductase_CS"/>
</dbReference>
<feature type="signal peptide" evidence="2">
    <location>
        <begin position="1"/>
        <end position="23"/>
    </location>
</feature>
<evidence type="ECO:0000259" key="3">
    <source>
        <dbReference type="Pfam" id="PF00248"/>
    </source>
</evidence>
<name>A0A0G4GSM4_VITBC</name>
<dbReference type="PRINTS" id="PR00069">
    <property type="entry name" value="ALDKETRDTASE"/>
</dbReference>
<dbReference type="GO" id="GO:0016491">
    <property type="term" value="F:oxidoreductase activity"/>
    <property type="evidence" value="ECO:0007669"/>
    <property type="project" value="UniProtKB-KW"/>
</dbReference>
<keyword evidence="2" id="KW-0732">Signal</keyword>
<dbReference type="PANTHER" id="PTHR43625">
    <property type="entry name" value="AFLATOXIN B1 ALDEHYDE REDUCTASE"/>
    <property type="match status" value="1"/>
</dbReference>
<organism evidence="4 5">
    <name type="scientific">Vitrella brassicaformis (strain CCMP3155)</name>
    <dbReference type="NCBI Taxonomy" id="1169540"/>
    <lineage>
        <taxon>Eukaryota</taxon>
        <taxon>Sar</taxon>
        <taxon>Alveolata</taxon>
        <taxon>Colpodellida</taxon>
        <taxon>Vitrellaceae</taxon>
        <taxon>Vitrella</taxon>
    </lineage>
</organism>
<protein>
    <recommendedName>
        <fullName evidence="3">NADP-dependent oxidoreductase domain-containing protein</fullName>
    </recommendedName>
</protein>
<dbReference type="InParanoid" id="A0A0G4GSM4"/>
<evidence type="ECO:0000313" key="4">
    <source>
        <dbReference type="EMBL" id="CEM33671.1"/>
    </source>
</evidence>
<dbReference type="GO" id="GO:0005737">
    <property type="term" value="C:cytoplasm"/>
    <property type="evidence" value="ECO:0007669"/>
    <property type="project" value="TreeGrafter"/>
</dbReference>
<keyword evidence="1" id="KW-0560">Oxidoreductase</keyword>
<evidence type="ECO:0000256" key="2">
    <source>
        <dbReference type="SAM" id="SignalP"/>
    </source>
</evidence>
<dbReference type="Proteomes" id="UP000041254">
    <property type="component" value="Unassembled WGS sequence"/>
</dbReference>
<dbReference type="OrthoDB" id="2310150at2759"/>
<dbReference type="Pfam" id="PF00248">
    <property type="entry name" value="Aldo_ket_red"/>
    <property type="match status" value="1"/>
</dbReference>
<dbReference type="OMA" id="CGTWAWG"/>
<dbReference type="SUPFAM" id="SSF51430">
    <property type="entry name" value="NAD(P)-linked oxidoreductase"/>
    <property type="match status" value="1"/>
</dbReference>